<keyword evidence="6 10" id="KW-0418">Kinase</keyword>
<proteinExistence type="predicted"/>
<dbReference type="InterPro" id="IPR050351">
    <property type="entry name" value="BphY/WalK/GraS-like"/>
</dbReference>
<comment type="catalytic activity">
    <reaction evidence="1">
        <text>ATP + protein L-histidine = ADP + protein N-phospho-L-histidine.</text>
        <dbReference type="EC" id="2.7.13.3"/>
    </reaction>
</comment>
<dbReference type="InterPro" id="IPR036890">
    <property type="entry name" value="HATPase_C_sf"/>
</dbReference>
<keyword evidence="7" id="KW-0902">Two-component regulatory system</keyword>
<dbReference type="Proteomes" id="UP001595699">
    <property type="component" value="Unassembled WGS sequence"/>
</dbReference>
<evidence type="ECO:0000256" key="7">
    <source>
        <dbReference type="ARBA" id="ARBA00023012"/>
    </source>
</evidence>
<dbReference type="InterPro" id="IPR004358">
    <property type="entry name" value="Sig_transdc_His_kin-like_C"/>
</dbReference>
<evidence type="ECO:0000256" key="2">
    <source>
        <dbReference type="ARBA" id="ARBA00004236"/>
    </source>
</evidence>
<reference evidence="11" key="1">
    <citation type="journal article" date="2019" name="Int. J. Syst. Evol. Microbiol.">
        <title>The Global Catalogue of Microorganisms (GCM) 10K type strain sequencing project: providing services to taxonomists for standard genome sequencing and annotation.</title>
        <authorList>
            <consortium name="The Broad Institute Genomics Platform"/>
            <consortium name="The Broad Institute Genome Sequencing Center for Infectious Disease"/>
            <person name="Wu L."/>
            <person name="Ma J."/>
        </authorList>
    </citation>
    <scope>NUCLEOTIDE SEQUENCE [LARGE SCALE GENOMIC DNA]</scope>
    <source>
        <strain evidence="11">CGMCC 4.7241</strain>
    </source>
</reference>
<comment type="subcellular location">
    <subcellularLocation>
        <location evidence="2">Cell membrane</location>
    </subcellularLocation>
</comment>
<dbReference type="EMBL" id="JBHRZH010000009">
    <property type="protein sequence ID" value="MFC3761775.1"/>
    <property type="molecule type" value="Genomic_DNA"/>
</dbReference>
<dbReference type="Pfam" id="PF00512">
    <property type="entry name" value="HisKA"/>
    <property type="match status" value="1"/>
</dbReference>
<dbReference type="Pfam" id="PF02518">
    <property type="entry name" value="HATPase_c"/>
    <property type="match status" value="1"/>
</dbReference>
<dbReference type="Gene3D" id="3.30.565.10">
    <property type="entry name" value="Histidine kinase-like ATPase, C-terminal domain"/>
    <property type="match status" value="1"/>
</dbReference>
<feature type="domain" description="Histidine kinase" evidence="9">
    <location>
        <begin position="157"/>
        <end position="382"/>
    </location>
</feature>
<sequence length="414" mass="44511">MDATFAAALGGLVGLAVGAVAVLAFRFSEREQRQEIRSPAPAVPPDVAKVLAVLRSTAVVVGPHDEVLQASAPARSFGIVRGSRLVVDELLELVRDVRRDGEIRQQDFAIPRDRFGRDVLSMSARVAPVGSQMVLLLVEDRTKERRLDAIRRDFVANVSHELKTPIGALTLLSEAVQDAADDPEAVQRFAGRMQIESERLSRLVQQIIELTRVQADDPVEEAATVEVDSVVDAALDRSRVDANAKQIKLIRAGLRDLIVLGSEAQLVIALGNLIENAVRYSPDHTRVVVDVQVVDADQADAGAGELVELSVSDQGVGIPEEELDRVFERFYRVDRARSRATGGTGLGLSIVKHVAASHGGAVTVWSVEGKGSTFTLQLPLRGEAADAHRVVAGALPAQALPLEKAVHQHKEGPS</sequence>
<dbReference type="InterPro" id="IPR005467">
    <property type="entry name" value="His_kinase_dom"/>
</dbReference>
<dbReference type="EC" id="2.7.13.3" evidence="3"/>
<dbReference type="CDD" id="cd00075">
    <property type="entry name" value="HATPase"/>
    <property type="match status" value="1"/>
</dbReference>
<protein>
    <recommendedName>
        <fullName evidence="8">Sensor-like histidine kinase SenX3</fullName>
        <ecNumber evidence="3">2.7.13.3</ecNumber>
    </recommendedName>
</protein>
<evidence type="ECO:0000256" key="4">
    <source>
        <dbReference type="ARBA" id="ARBA00022553"/>
    </source>
</evidence>
<dbReference type="GO" id="GO:0016301">
    <property type="term" value="F:kinase activity"/>
    <property type="evidence" value="ECO:0007669"/>
    <property type="project" value="UniProtKB-KW"/>
</dbReference>
<dbReference type="RefSeq" id="WP_205114455.1">
    <property type="nucleotide sequence ID" value="NZ_JAFBCM010000001.1"/>
</dbReference>
<evidence type="ECO:0000259" key="9">
    <source>
        <dbReference type="PROSITE" id="PS50109"/>
    </source>
</evidence>
<keyword evidence="5" id="KW-0808">Transferase</keyword>
<evidence type="ECO:0000313" key="11">
    <source>
        <dbReference type="Proteomes" id="UP001595699"/>
    </source>
</evidence>
<evidence type="ECO:0000313" key="10">
    <source>
        <dbReference type="EMBL" id="MFC3761775.1"/>
    </source>
</evidence>
<dbReference type="SUPFAM" id="SSF55874">
    <property type="entry name" value="ATPase domain of HSP90 chaperone/DNA topoisomerase II/histidine kinase"/>
    <property type="match status" value="1"/>
</dbReference>
<dbReference type="CDD" id="cd00082">
    <property type="entry name" value="HisKA"/>
    <property type="match status" value="1"/>
</dbReference>
<keyword evidence="11" id="KW-1185">Reference proteome</keyword>
<dbReference type="SMART" id="SM00388">
    <property type="entry name" value="HisKA"/>
    <property type="match status" value="1"/>
</dbReference>
<dbReference type="PROSITE" id="PS50109">
    <property type="entry name" value="HIS_KIN"/>
    <property type="match status" value="1"/>
</dbReference>
<dbReference type="InterPro" id="IPR036097">
    <property type="entry name" value="HisK_dim/P_sf"/>
</dbReference>
<dbReference type="PANTHER" id="PTHR45453:SF1">
    <property type="entry name" value="PHOSPHATE REGULON SENSOR PROTEIN PHOR"/>
    <property type="match status" value="1"/>
</dbReference>
<evidence type="ECO:0000256" key="5">
    <source>
        <dbReference type="ARBA" id="ARBA00022679"/>
    </source>
</evidence>
<accession>A0ABV7YDR7</accession>
<evidence type="ECO:0000256" key="6">
    <source>
        <dbReference type="ARBA" id="ARBA00022777"/>
    </source>
</evidence>
<comment type="caution">
    <text evidence="10">The sequence shown here is derived from an EMBL/GenBank/DDBJ whole genome shotgun (WGS) entry which is preliminary data.</text>
</comment>
<dbReference type="InterPro" id="IPR003661">
    <property type="entry name" value="HisK_dim/P_dom"/>
</dbReference>
<evidence type="ECO:0000256" key="8">
    <source>
        <dbReference type="ARBA" id="ARBA00039401"/>
    </source>
</evidence>
<dbReference type="InterPro" id="IPR003594">
    <property type="entry name" value="HATPase_dom"/>
</dbReference>
<gene>
    <name evidence="10" type="ORF">ACFOUW_13100</name>
</gene>
<dbReference type="PRINTS" id="PR00344">
    <property type="entry name" value="BCTRLSENSOR"/>
</dbReference>
<name>A0ABV7YDR7_9ACTN</name>
<dbReference type="SUPFAM" id="SSF47384">
    <property type="entry name" value="Homodimeric domain of signal transducing histidine kinase"/>
    <property type="match status" value="1"/>
</dbReference>
<evidence type="ECO:0000256" key="1">
    <source>
        <dbReference type="ARBA" id="ARBA00000085"/>
    </source>
</evidence>
<dbReference type="PANTHER" id="PTHR45453">
    <property type="entry name" value="PHOSPHATE REGULON SENSOR PROTEIN PHOR"/>
    <property type="match status" value="1"/>
</dbReference>
<organism evidence="10 11">
    <name type="scientific">Tenggerimyces flavus</name>
    <dbReference type="NCBI Taxonomy" id="1708749"/>
    <lineage>
        <taxon>Bacteria</taxon>
        <taxon>Bacillati</taxon>
        <taxon>Actinomycetota</taxon>
        <taxon>Actinomycetes</taxon>
        <taxon>Propionibacteriales</taxon>
        <taxon>Nocardioidaceae</taxon>
        <taxon>Tenggerimyces</taxon>
    </lineage>
</organism>
<dbReference type="SMART" id="SM00387">
    <property type="entry name" value="HATPase_c"/>
    <property type="match status" value="1"/>
</dbReference>
<evidence type="ECO:0000256" key="3">
    <source>
        <dbReference type="ARBA" id="ARBA00012438"/>
    </source>
</evidence>
<keyword evidence="4" id="KW-0597">Phosphoprotein</keyword>
<dbReference type="Gene3D" id="1.10.287.130">
    <property type="match status" value="1"/>
</dbReference>